<dbReference type="EMBL" id="ML732324">
    <property type="protein sequence ID" value="KAB8069839.1"/>
    <property type="molecule type" value="Genomic_DNA"/>
</dbReference>
<dbReference type="Proteomes" id="UP000326565">
    <property type="component" value="Unassembled WGS sequence"/>
</dbReference>
<reference evidence="2 3" key="1">
    <citation type="submission" date="2019-04" db="EMBL/GenBank/DDBJ databases">
        <title>Friends and foes A comparative genomics study of 23 Aspergillus species from section Flavi.</title>
        <authorList>
            <consortium name="DOE Joint Genome Institute"/>
            <person name="Kjaerbolling I."/>
            <person name="Vesth T."/>
            <person name="Frisvad J.C."/>
            <person name="Nybo J.L."/>
            <person name="Theobald S."/>
            <person name="Kildgaard S."/>
            <person name="Isbrandt T."/>
            <person name="Kuo A."/>
            <person name="Sato A."/>
            <person name="Lyhne E.K."/>
            <person name="Kogle M.E."/>
            <person name="Wiebenga A."/>
            <person name="Kun R.S."/>
            <person name="Lubbers R.J."/>
            <person name="Makela M.R."/>
            <person name="Barry K."/>
            <person name="Chovatia M."/>
            <person name="Clum A."/>
            <person name="Daum C."/>
            <person name="Haridas S."/>
            <person name="He G."/>
            <person name="LaButti K."/>
            <person name="Lipzen A."/>
            <person name="Mondo S."/>
            <person name="Riley R."/>
            <person name="Salamov A."/>
            <person name="Simmons B.A."/>
            <person name="Magnuson J.K."/>
            <person name="Henrissat B."/>
            <person name="Mortensen U.H."/>
            <person name="Larsen T.O."/>
            <person name="Devries R.P."/>
            <person name="Grigoriev I.V."/>
            <person name="Machida M."/>
            <person name="Baker S.E."/>
            <person name="Andersen M.R."/>
        </authorList>
    </citation>
    <scope>NUCLEOTIDE SEQUENCE [LARGE SCALE GENOMIC DNA]</scope>
    <source>
        <strain evidence="2 3">CBS 151.66</strain>
    </source>
</reference>
<name>A0A5N5WNJ0_9EURO</name>
<evidence type="ECO:0000313" key="3">
    <source>
        <dbReference type="Proteomes" id="UP000326565"/>
    </source>
</evidence>
<gene>
    <name evidence="2" type="ORF">BDV29DRAFT_43599</name>
</gene>
<evidence type="ECO:0000313" key="2">
    <source>
        <dbReference type="EMBL" id="KAB8069839.1"/>
    </source>
</evidence>
<organism evidence="2 3">
    <name type="scientific">Aspergillus leporis</name>
    <dbReference type="NCBI Taxonomy" id="41062"/>
    <lineage>
        <taxon>Eukaryota</taxon>
        <taxon>Fungi</taxon>
        <taxon>Dikarya</taxon>
        <taxon>Ascomycota</taxon>
        <taxon>Pezizomycotina</taxon>
        <taxon>Eurotiomycetes</taxon>
        <taxon>Eurotiomycetidae</taxon>
        <taxon>Eurotiales</taxon>
        <taxon>Aspergillaceae</taxon>
        <taxon>Aspergillus</taxon>
        <taxon>Aspergillus subgen. Circumdati</taxon>
    </lineage>
</organism>
<dbReference type="OrthoDB" id="2156052at2759"/>
<accession>A0A5N5WNJ0</accession>
<protein>
    <submittedName>
        <fullName evidence="2">Uncharacterized protein</fullName>
    </submittedName>
</protein>
<sequence length="148" mass="15753">MSFRTPLRDQAWRNAAKAKLPIWHTSFDSERSQIPAAELPQDPNVDYASSEYTSPEHSTSEYLPSSSPAGSPVTKGLRVTTQAASGCALSSDQHHQEDSSDSKVDPAASAGRKRGFSQVTSSPPAQRSAPRTDPQVNQSGQSMPGGPS</sequence>
<proteinExistence type="predicted"/>
<dbReference type="AlphaFoldDB" id="A0A5N5WNJ0"/>
<feature type="region of interest" description="Disordered" evidence="1">
    <location>
        <begin position="29"/>
        <end position="148"/>
    </location>
</feature>
<feature type="compositionally biased region" description="Basic and acidic residues" evidence="1">
    <location>
        <begin position="92"/>
        <end position="104"/>
    </location>
</feature>
<keyword evidence="3" id="KW-1185">Reference proteome</keyword>
<evidence type="ECO:0000256" key="1">
    <source>
        <dbReference type="SAM" id="MobiDB-lite"/>
    </source>
</evidence>
<feature type="compositionally biased region" description="Polar residues" evidence="1">
    <location>
        <begin position="50"/>
        <end position="69"/>
    </location>
</feature>